<proteinExistence type="predicted"/>
<name>A0A9P9EBL1_9PLEO</name>
<feature type="region of interest" description="Disordered" evidence="1">
    <location>
        <begin position="1"/>
        <end position="23"/>
    </location>
</feature>
<keyword evidence="3" id="KW-1185">Reference proteome</keyword>
<comment type="caution">
    <text evidence="2">The sequence shown here is derived from an EMBL/GenBank/DDBJ whole genome shotgun (WGS) entry which is preliminary data.</text>
</comment>
<gene>
    <name evidence="2" type="ORF">B0J11DRAFT_610943</name>
</gene>
<reference evidence="2" key="1">
    <citation type="journal article" date="2021" name="Nat. Commun.">
        <title>Genetic determinants of endophytism in the Arabidopsis root mycobiome.</title>
        <authorList>
            <person name="Mesny F."/>
            <person name="Miyauchi S."/>
            <person name="Thiergart T."/>
            <person name="Pickel B."/>
            <person name="Atanasova L."/>
            <person name="Karlsson M."/>
            <person name="Huettel B."/>
            <person name="Barry K.W."/>
            <person name="Haridas S."/>
            <person name="Chen C."/>
            <person name="Bauer D."/>
            <person name="Andreopoulos W."/>
            <person name="Pangilinan J."/>
            <person name="LaButti K."/>
            <person name="Riley R."/>
            <person name="Lipzen A."/>
            <person name="Clum A."/>
            <person name="Drula E."/>
            <person name="Henrissat B."/>
            <person name="Kohler A."/>
            <person name="Grigoriev I.V."/>
            <person name="Martin F.M."/>
            <person name="Hacquard S."/>
        </authorList>
    </citation>
    <scope>NUCLEOTIDE SEQUENCE</scope>
    <source>
        <strain evidence="2">MPI-CAGE-CH-0243</strain>
    </source>
</reference>
<dbReference type="EMBL" id="JAGMWT010000002">
    <property type="protein sequence ID" value="KAH7134890.1"/>
    <property type="molecule type" value="Genomic_DNA"/>
</dbReference>
<dbReference type="Proteomes" id="UP000700596">
    <property type="component" value="Unassembled WGS sequence"/>
</dbReference>
<evidence type="ECO:0000313" key="3">
    <source>
        <dbReference type="Proteomes" id="UP000700596"/>
    </source>
</evidence>
<dbReference type="OrthoDB" id="3789154at2759"/>
<organism evidence="2 3">
    <name type="scientific">Dendryphion nanum</name>
    <dbReference type="NCBI Taxonomy" id="256645"/>
    <lineage>
        <taxon>Eukaryota</taxon>
        <taxon>Fungi</taxon>
        <taxon>Dikarya</taxon>
        <taxon>Ascomycota</taxon>
        <taxon>Pezizomycotina</taxon>
        <taxon>Dothideomycetes</taxon>
        <taxon>Pleosporomycetidae</taxon>
        <taxon>Pleosporales</taxon>
        <taxon>Torulaceae</taxon>
        <taxon>Dendryphion</taxon>
    </lineage>
</organism>
<evidence type="ECO:0000256" key="1">
    <source>
        <dbReference type="SAM" id="MobiDB-lite"/>
    </source>
</evidence>
<sequence>MPPRARSVTRSKGAGSSKALRNMSAQPVLTRVASIQKNCTPSKTRRASKTTMDMLKNVTTDVEAAVPTITPSGEVSILPPPFTGAIESHRDAYGSFYAYRSTMGMWMHATALLAAGVIDLATAKQLSTPWQKKGELALKLDDKYMDAGLADKDVEIWNMERAAKSLRRKDKKAEEWLKDWRAGRIDDWGIPVVGAEEKGKGKEEMIALGGSSEETDQEDLEDEMNVPVPAAIHNPQTGPRPVSPKQKKPSQIILTSRRISKITPTTQKASGSANILIAVSPTPRQRDYKQYSYYQLVALCRKRSLASGGRVEVVRVRLMEDDRLTEAGEERKEVIKRSEKKGREFKTMAPIIQ</sequence>
<accession>A0A9P9EBL1</accession>
<dbReference type="AlphaFoldDB" id="A0A9P9EBL1"/>
<evidence type="ECO:0000313" key="2">
    <source>
        <dbReference type="EMBL" id="KAH7134890.1"/>
    </source>
</evidence>
<protein>
    <submittedName>
        <fullName evidence="2">Uncharacterized protein</fullName>
    </submittedName>
</protein>